<reference evidence="1 2" key="1">
    <citation type="journal article" date="2024" name="Plant Biotechnol. J.">
        <title>Genome and CRISPR/Cas9 system of a widespread forest tree (Populus alba) in the world.</title>
        <authorList>
            <person name="Liu Y.J."/>
            <person name="Jiang P.F."/>
            <person name="Han X.M."/>
            <person name="Li X.Y."/>
            <person name="Wang H.M."/>
            <person name="Wang Y.J."/>
            <person name="Wang X.X."/>
            <person name="Zeng Q.Y."/>
        </authorList>
    </citation>
    <scope>NUCLEOTIDE SEQUENCE [LARGE SCALE GENOMIC DNA]</scope>
    <source>
        <strain evidence="2">cv. PAL-ZL1</strain>
    </source>
</reference>
<organism evidence="1 2">
    <name type="scientific">Populus alba</name>
    <name type="common">White poplar</name>
    <dbReference type="NCBI Taxonomy" id="43335"/>
    <lineage>
        <taxon>Eukaryota</taxon>
        <taxon>Viridiplantae</taxon>
        <taxon>Streptophyta</taxon>
        <taxon>Embryophyta</taxon>
        <taxon>Tracheophyta</taxon>
        <taxon>Spermatophyta</taxon>
        <taxon>Magnoliopsida</taxon>
        <taxon>eudicotyledons</taxon>
        <taxon>Gunneridae</taxon>
        <taxon>Pentapetalae</taxon>
        <taxon>rosids</taxon>
        <taxon>fabids</taxon>
        <taxon>Malpighiales</taxon>
        <taxon>Salicaceae</taxon>
        <taxon>Saliceae</taxon>
        <taxon>Populus</taxon>
    </lineage>
</organism>
<keyword evidence="2" id="KW-1185">Reference proteome</keyword>
<sequence>MNCSVRETCRMQQGATGQSRRKSRIFKLKSRENLLPSLQYGKELLFLLEVQPLTGLSNKIRNGPKRRKGARRSSGEKETVFEVEG</sequence>
<protein>
    <submittedName>
        <fullName evidence="1">Uncharacterized protein</fullName>
    </submittedName>
</protein>
<dbReference type="Proteomes" id="UP000309997">
    <property type="component" value="Unassembled WGS sequence"/>
</dbReference>
<accession>A0ACC4BN98</accession>
<comment type="caution">
    <text evidence="1">The sequence shown here is derived from an EMBL/GenBank/DDBJ whole genome shotgun (WGS) entry which is preliminary data.</text>
</comment>
<proteinExistence type="predicted"/>
<dbReference type="EMBL" id="RCHU02000010">
    <property type="protein sequence ID" value="KAL3579549.1"/>
    <property type="molecule type" value="Genomic_DNA"/>
</dbReference>
<name>A0ACC4BN98_POPAL</name>
<evidence type="ECO:0000313" key="2">
    <source>
        <dbReference type="Proteomes" id="UP000309997"/>
    </source>
</evidence>
<evidence type="ECO:0000313" key="1">
    <source>
        <dbReference type="EMBL" id="KAL3579549.1"/>
    </source>
</evidence>
<gene>
    <name evidence="1" type="ORF">D5086_021053</name>
</gene>